<sequence>MPDIVDVQVDELLREAEQRLRGASAPARPMPPVPVKDSAPAAEPPATVSKKQLAVRKPQAQPPREDTKKDTTGPNWFNLPKTDLTPDFKRDWQLLRMRGLLDPKHQKKALRSAPPEYSRVGQVIGGPADFYSARLTRKERKQTIFEEVMGAHDSDKLKGKYAGIQCNKTSGKKAFYQRLVSQRRKRQN</sequence>
<dbReference type="GO" id="GO:0006396">
    <property type="term" value="P:RNA processing"/>
    <property type="evidence" value="ECO:0007669"/>
    <property type="project" value="TreeGrafter"/>
</dbReference>
<evidence type="ECO:0000256" key="3">
    <source>
        <dbReference type="SAM" id="MobiDB-lite"/>
    </source>
</evidence>
<feature type="region of interest" description="Disordered" evidence="3">
    <location>
        <begin position="16"/>
        <end position="82"/>
    </location>
</feature>
<dbReference type="AlphaFoldDB" id="A0A0L0NF08"/>
<dbReference type="Pfam" id="PF08698">
    <property type="entry name" value="Fcf2"/>
    <property type="match status" value="1"/>
</dbReference>
<accession>A0A0L0NF08</accession>
<keyword evidence="6" id="KW-1185">Reference proteome</keyword>
<dbReference type="GO" id="GO:0005730">
    <property type="term" value="C:nucleolus"/>
    <property type="evidence" value="ECO:0007669"/>
    <property type="project" value="UniProtKB-SubCell"/>
</dbReference>
<protein>
    <submittedName>
        <fullName evidence="5">rRNA-processing protein fcf2</fullName>
    </submittedName>
</protein>
<proteinExistence type="predicted"/>
<dbReference type="InterPro" id="IPR014810">
    <property type="entry name" value="Fcf2_C"/>
</dbReference>
<dbReference type="GO" id="GO:0003723">
    <property type="term" value="F:RNA binding"/>
    <property type="evidence" value="ECO:0007669"/>
    <property type="project" value="TreeGrafter"/>
</dbReference>
<evidence type="ECO:0000256" key="1">
    <source>
        <dbReference type="ARBA" id="ARBA00004604"/>
    </source>
</evidence>
<evidence type="ECO:0000313" key="6">
    <source>
        <dbReference type="Proteomes" id="UP000036947"/>
    </source>
</evidence>
<organism evidence="5 6">
    <name type="scientific">Tolypocladium ophioglossoides (strain CBS 100239)</name>
    <name type="common">Snaketongue truffleclub</name>
    <name type="synonym">Elaphocordyceps ophioglossoides</name>
    <dbReference type="NCBI Taxonomy" id="1163406"/>
    <lineage>
        <taxon>Eukaryota</taxon>
        <taxon>Fungi</taxon>
        <taxon>Dikarya</taxon>
        <taxon>Ascomycota</taxon>
        <taxon>Pezizomycotina</taxon>
        <taxon>Sordariomycetes</taxon>
        <taxon>Hypocreomycetidae</taxon>
        <taxon>Hypocreales</taxon>
        <taxon>Ophiocordycipitaceae</taxon>
        <taxon>Tolypocladium</taxon>
    </lineage>
</organism>
<dbReference type="EMBL" id="LFRF01000005">
    <property type="protein sequence ID" value="KND92628.1"/>
    <property type="molecule type" value="Genomic_DNA"/>
</dbReference>
<evidence type="ECO:0000259" key="4">
    <source>
        <dbReference type="Pfam" id="PF08698"/>
    </source>
</evidence>
<keyword evidence="2" id="KW-0539">Nucleus</keyword>
<dbReference type="PANTHER" id="PTHR21686:SF12">
    <property type="entry name" value="DEOXYNUCLEOTIDYLTRANSFERASE TERMINAL-INTERACTING PROTEIN 2"/>
    <property type="match status" value="1"/>
</dbReference>
<dbReference type="InterPro" id="IPR039883">
    <property type="entry name" value="Fcf2/DNTTIP2"/>
</dbReference>
<comment type="subcellular location">
    <subcellularLocation>
        <location evidence="1">Nucleus</location>
        <location evidence="1">Nucleolus</location>
    </subcellularLocation>
</comment>
<comment type="caution">
    <text evidence="5">The sequence shown here is derived from an EMBL/GenBank/DDBJ whole genome shotgun (WGS) entry which is preliminary data.</text>
</comment>
<evidence type="ECO:0000313" key="5">
    <source>
        <dbReference type="EMBL" id="KND92628.1"/>
    </source>
</evidence>
<name>A0A0L0NF08_TOLOC</name>
<dbReference type="STRING" id="1163406.A0A0L0NF08"/>
<dbReference type="OrthoDB" id="427886at2759"/>
<dbReference type="Proteomes" id="UP000036947">
    <property type="component" value="Unassembled WGS sequence"/>
</dbReference>
<gene>
    <name evidence="5" type="ORF">TOPH_02567</name>
</gene>
<evidence type="ECO:0000256" key="2">
    <source>
        <dbReference type="ARBA" id="ARBA00023242"/>
    </source>
</evidence>
<reference evidence="5 6" key="1">
    <citation type="journal article" date="2015" name="BMC Genomics">
        <title>The genome of the truffle-parasite Tolypocladium ophioglossoides and the evolution of antifungal peptaibiotics.</title>
        <authorList>
            <person name="Quandt C.A."/>
            <person name="Bushley K.E."/>
            <person name="Spatafora J.W."/>
        </authorList>
    </citation>
    <scope>NUCLEOTIDE SEQUENCE [LARGE SCALE GENOMIC DNA]</scope>
    <source>
        <strain evidence="5 6">CBS 100239</strain>
    </source>
</reference>
<feature type="domain" description="Fcf2 pre-rRNA processing C-terminal" evidence="4">
    <location>
        <begin position="68"/>
        <end position="157"/>
    </location>
</feature>
<dbReference type="PANTHER" id="PTHR21686">
    <property type="entry name" value="DEOXYNUCLEOTIDYLTRANSFERASE TERMINAL-INTERACTING PROTEIN 2"/>
    <property type="match status" value="1"/>
</dbReference>